<feature type="transmembrane region" description="Helical" evidence="3">
    <location>
        <begin position="56"/>
        <end position="76"/>
    </location>
</feature>
<evidence type="ECO:0000256" key="2">
    <source>
        <dbReference type="SAM" id="MobiDB-lite"/>
    </source>
</evidence>
<evidence type="ECO:0000256" key="1">
    <source>
        <dbReference type="SAM" id="Coils"/>
    </source>
</evidence>
<evidence type="ECO:0000313" key="5">
    <source>
        <dbReference type="Proteomes" id="UP001310386"/>
    </source>
</evidence>
<reference evidence="4" key="1">
    <citation type="submission" date="2023-12" db="EMBL/GenBank/DDBJ databases">
        <title>Fervidustalea candida gen. nov., sp. nov., a novel member of the family Paenibacillaceae isolated from a geothermal area.</title>
        <authorList>
            <person name="Li W.-J."/>
            <person name="Jiao J.-Y."/>
            <person name="Chen Y."/>
        </authorList>
    </citation>
    <scope>NUCLEOTIDE SEQUENCE</scope>
    <source>
        <strain evidence="4">SYSU GA230002</strain>
    </source>
</reference>
<dbReference type="Proteomes" id="UP001310386">
    <property type="component" value="Unassembled WGS sequence"/>
</dbReference>
<feature type="region of interest" description="Disordered" evidence="2">
    <location>
        <begin position="391"/>
        <end position="557"/>
    </location>
</feature>
<evidence type="ECO:0000256" key="3">
    <source>
        <dbReference type="SAM" id="Phobius"/>
    </source>
</evidence>
<dbReference type="PANTHER" id="PTHR37612">
    <property type="entry name" value="FIBROIN HEAVY CHAIN FIB-H LIKE PROTEIN"/>
    <property type="match status" value="1"/>
</dbReference>
<sequence>MFASQRDEFKELLQPVKRRLLLRQLISGIGRWSLWAMGAGILLLLAARFFPIPHYWSLAVGLLASAIGGWMIYSLLRPPAWEAAAREADRLGLSERAVTAWENRENAAPIAVMQREDTLRRLRLQLPGILQRLPVWTFARRPFMLHASAAGIWLLLLVLPNSMDAVLRERALAAQAVESAGQKLAEAVEEAGKNDKLTAEQKRQLRGILNGLKQELAENKPLAEQLNALEKAEMELLALRQKELQKREALRQLQQKLGENKVFEDAAKELAKQDRETLLEAMREIEKLMAGLSVQQQEELARLLEELAQTAAGAEGGDAGLQQIAENLHQAAENLRSVNLPQSFQEMKDALLQVMQQNAQMQDMAFQTARALNALQQSQMSLGQAFVGNSGQSGTAGQGVSGASGAASSGQGSPGGESASGQGSGSGGGQGQGAGQGAGSGSSSKGQGGEGQGSGQGQGAGGGQGQGSGLGSGQGQGAGQGAGSGSGTGGTGTGGTDTGGTGSGAGLGGGSHELVNVPSERIAGDGPTDTAGGPLGEGASETRQSSQTQVSSGTARPYEEVFQQYRQFARDSMERQLIPAEYQEVVKEYFTNIEP</sequence>
<proteinExistence type="predicted"/>
<keyword evidence="5" id="KW-1185">Reference proteome</keyword>
<feature type="compositionally biased region" description="Low complexity" evidence="2">
    <location>
        <begin position="403"/>
        <end position="421"/>
    </location>
</feature>
<name>A0ABU5ZMN2_9BACL</name>
<keyword evidence="3" id="KW-1133">Transmembrane helix</keyword>
<organism evidence="4 5">
    <name type="scientific">Ferviditalea candida</name>
    <dbReference type="NCBI Taxonomy" id="3108399"/>
    <lineage>
        <taxon>Bacteria</taxon>
        <taxon>Bacillati</taxon>
        <taxon>Bacillota</taxon>
        <taxon>Bacilli</taxon>
        <taxon>Bacillales</taxon>
        <taxon>Paenibacillaceae</taxon>
        <taxon>Ferviditalea</taxon>
    </lineage>
</organism>
<accession>A0ABU5ZMN2</accession>
<keyword evidence="3" id="KW-0812">Transmembrane</keyword>
<feature type="coiled-coil region" evidence="1">
    <location>
        <begin position="212"/>
        <end position="288"/>
    </location>
</feature>
<gene>
    <name evidence="4" type="ORF">VF724_17955</name>
</gene>
<protein>
    <submittedName>
        <fullName evidence="4">Uncharacterized protein</fullName>
    </submittedName>
</protein>
<feature type="compositionally biased region" description="Polar residues" evidence="2">
    <location>
        <begin position="541"/>
        <end position="554"/>
    </location>
</feature>
<dbReference type="RefSeq" id="WP_371755649.1">
    <property type="nucleotide sequence ID" value="NZ_JAYJLD010000038.1"/>
</dbReference>
<dbReference type="InterPro" id="IPR052258">
    <property type="entry name" value="Diverse_Func_Domain-Protein"/>
</dbReference>
<feature type="transmembrane region" description="Helical" evidence="3">
    <location>
        <begin position="32"/>
        <end position="50"/>
    </location>
</feature>
<feature type="transmembrane region" description="Helical" evidence="3">
    <location>
        <begin position="143"/>
        <end position="160"/>
    </location>
</feature>
<feature type="compositionally biased region" description="Gly residues" evidence="2">
    <location>
        <begin position="422"/>
        <end position="511"/>
    </location>
</feature>
<evidence type="ECO:0000313" key="4">
    <source>
        <dbReference type="EMBL" id="MEB3103522.1"/>
    </source>
</evidence>
<keyword evidence="1" id="KW-0175">Coiled coil</keyword>
<comment type="caution">
    <text evidence="4">The sequence shown here is derived from an EMBL/GenBank/DDBJ whole genome shotgun (WGS) entry which is preliminary data.</text>
</comment>
<keyword evidence="3" id="KW-0472">Membrane</keyword>
<dbReference type="EMBL" id="JAYJLD010000038">
    <property type="protein sequence ID" value="MEB3103522.1"/>
    <property type="molecule type" value="Genomic_DNA"/>
</dbReference>
<dbReference type="PANTHER" id="PTHR37612:SF20">
    <property type="entry name" value="PER-HEXAMER REPEAT PROTEIN 5-RELATED"/>
    <property type="match status" value="1"/>
</dbReference>